<dbReference type="PRINTS" id="PR00364">
    <property type="entry name" value="DISEASERSIST"/>
</dbReference>
<dbReference type="SUPFAM" id="SSF52058">
    <property type="entry name" value="L domain-like"/>
    <property type="match status" value="1"/>
</dbReference>
<organism evidence="3 4">
    <name type="scientific">Oryza sativa subsp. japonica</name>
    <name type="common">Rice</name>
    <dbReference type="NCBI Taxonomy" id="39947"/>
    <lineage>
        <taxon>Eukaryota</taxon>
        <taxon>Viridiplantae</taxon>
        <taxon>Streptophyta</taxon>
        <taxon>Embryophyta</taxon>
        <taxon>Tracheophyta</taxon>
        <taxon>Spermatophyta</taxon>
        <taxon>Magnoliopsida</taxon>
        <taxon>Liliopsida</taxon>
        <taxon>Poales</taxon>
        <taxon>Poaceae</taxon>
        <taxon>BOP clade</taxon>
        <taxon>Oryzoideae</taxon>
        <taxon>Oryzeae</taxon>
        <taxon>Oryzinae</taxon>
        <taxon>Oryza</taxon>
        <taxon>Oryza sativa</taxon>
    </lineage>
</organism>
<dbReference type="SMR" id="A0A0P0Y6T6"/>
<dbReference type="InterPro" id="IPR032675">
    <property type="entry name" value="LRR_dom_sf"/>
</dbReference>
<dbReference type="InterPro" id="IPR001611">
    <property type="entry name" value="Leu-rich_rpt"/>
</dbReference>
<dbReference type="FunCoup" id="A0A0P0Y6T6">
    <property type="interactions" value="268"/>
</dbReference>
<keyword evidence="4" id="KW-1185">Reference proteome</keyword>
<dbReference type="Gene3D" id="3.40.50.300">
    <property type="entry name" value="P-loop containing nucleotide triphosphate hydrolases"/>
    <property type="match status" value="1"/>
</dbReference>
<name>A0A0P0Y6T6_ORYSJ</name>
<reference evidence="3 4" key="2">
    <citation type="journal article" date="2013" name="Plant Cell Physiol.">
        <title>Rice Annotation Project Database (RAP-DB): an integrative and interactive database for rice genomics.</title>
        <authorList>
            <person name="Sakai H."/>
            <person name="Lee S.S."/>
            <person name="Tanaka T."/>
            <person name="Numa H."/>
            <person name="Kim J."/>
            <person name="Kawahara Y."/>
            <person name="Wakimoto H."/>
            <person name="Yang C.C."/>
            <person name="Iwamoto M."/>
            <person name="Abe T."/>
            <person name="Yamada Y."/>
            <person name="Muto A."/>
            <person name="Inokuchi H."/>
            <person name="Ikemura T."/>
            <person name="Matsumoto T."/>
            <person name="Sasaki T."/>
            <person name="Itoh T."/>
        </authorList>
    </citation>
    <scope>NUCLEOTIDE SEQUENCE [LARGE SCALE GENOMIC DNA]</scope>
    <source>
        <strain evidence="4">cv. Nipponbare</strain>
    </source>
</reference>
<dbReference type="STRING" id="39947.A0A0P0Y6T6"/>
<dbReference type="SUPFAM" id="SSF52540">
    <property type="entry name" value="P-loop containing nucleoside triphosphate hydrolases"/>
    <property type="match status" value="1"/>
</dbReference>
<dbReference type="PANTHER" id="PTHR47186">
    <property type="entry name" value="LEUCINE-RICH REPEAT-CONTAINING PROTEIN 57"/>
    <property type="match status" value="1"/>
</dbReference>
<dbReference type="AlphaFoldDB" id="A0A0P0Y6T6"/>
<evidence type="ECO:0000313" key="3">
    <source>
        <dbReference type="EMBL" id="BAT15751.1"/>
    </source>
</evidence>
<reference evidence="3 4" key="3">
    <citation type="journal article" date="2013" name="Rice">
        <title>Improvement of the Oryza sativa Nipponbare reference genome using next generation sequence and optical map data.</title>
        <authorList>
            <person name="Kawahara Y."/>
            <person name="de la Bastide M."/>
            <person name="Hamilton J.P."/>
            <person name="Kanamori H."/>
            <person name="McCombie W.R."/>
            <person name="Ouyang S."/>
            <person name="Schwartz D.C."/>
            <person name="Tanaka T."/>
            <person name="Wu J."/>
            <person name="Zhou S."/>
            <person name="Childs K.L."/>
            <person name="Davidson R.M."/>
            <person name="Lin H."/>
            <person name="Quesada-Ocampo L."/>
            <person name="Vaillancourt B."/>
            <person name="Sakai H."/>
            <person name="Lee S.S."/>
            <person name="Kim J."/>
            <person name="Numa H."/>
            <person name="Itoh T."/>
            <person name="Buell C.R."/>
            <person name="Matsumoto T."/>
        </authorList>
    </citation>
    <scope>NUCLEOTIDE SEQUENCE [LARGE SCALE GENOMIC DNA]</scope>
    <source>
        <strain evidence="4">cv. Nipponbare</strain>
    </source>
</reference>
<dbReference type="OMA" id="YECFLHR"/>
<protein>
    <submittedName>
        <fullName evidence="3">Os12g0131701 protein</fullName>
    </submittedName>
</protein>
<dbReference type="Gene3D" id="3.80.10.10">
    <property type="entry name" value="Ribonuclease Inhibitor"/>
    <property type="match status" value="1"/>
</dbReference>
<dbReference type="InterPro" id="IPR056789">
    <property type="entry name" value="LRR_R13L1-DRL21"/>
</dbReference>
<dbReference type="Gramene" id="Os12t0131701-00">
    <property type="protein sequence ID" value="Os12t0131701-00"/>
    <property type="gene ID" value="Os12g0131701"/>
</dbReference>
<accession>A0A0P0Y6T6</accession>
<dbReference type="PROSITE" id="PS51450">
    <property type="entry name" value="LRR"/>
    <property type="match status" value="1"/>
</dbReference>
<dbReference type="Proteomes" id="UP000059680">
    <property type="component" value="Chromosome 12"/>
</dbReference>
<dbReference type="EMBL" id="AP014968">
    <property type="protein sequence ID" value="BAT15751.1"/>
    <property type="molecule type" value="Genomic_DNA"/>
</dbReference>
<dbReference type="Pfam" id="PF25019">
    <property type="entry name" value="LRR_R13L1-DRL21"/>
    <property type="match status" value="1"/>
</dbReference>
<dbReference type="InParanoid" id="A0A0P0Y6T6"/>
<dbReference type="PaxDb" id="39947-A0A0P0Y6T6"/>
<gene>
    <name evidence="3" type="ordered locus">Os12g0131701</name>
    <name evidence="3" type="ORF">OSNPB_120131701</name>
</gene>
<dbReference type="InterPro" id="IPR027417">
    <property type="entry name" value="P-loop_NTPase"/>
</dbReference>
<dbReference type="eggNOG" id="KOG4658">
    <property type="taxonomic scope" value="Eukaryota"/>
</dbReference>
<dbReference type="Pfam" id="PF00931">
    <property type="entry name" value="NB-ARC"/>
    <property type="match status" value="1"/>
</dbReference>
<feature type="domain" description="R13L1/DRL21-like LRR repeat region" evidence="2">
    <location>
        <begin position="428"/>
        <end position="545"/>
    </location>
</feature>
<dbReference type="PANTHER" id="PTHR47186:SF41">
    <property type="entry name" value="OS12G0131701 PROTEIN"/>
    <property type="match status" value="1"/>
</dbReference>
<reference evidence="4" key="1">
    <citation type="journal article" date="2005" name="Nature">
        <title>The map-based sequence of the rice genome.</title>
        <authorList>
            <consortium name="International rice genome sequencing project (IRGSP)"/>
            <person name="Matsumoto T."/>
            <person name="Wu J."/>
            <person name="Kanamori H."/>
            <person name="Katayose Y."/>
            <person name="Fujisawa M."/>
            <person name="Namiki N."/>
            <person name="Mizuno H."/>
            <person name="Yamamoto K."/>
            <person name="Antonio B.A."/>
            <person name="Baba T."/>
            <person name="Sakata K."/>
            <person name="Nagamura Y."/>
            <person name="Aoki H."/>
            <person name="Arikawa K."/>
            <person name="Arita K."/>
            <person name="Bito T."/>
            <person name="Chiden Y."/>
            <person name="Fujitsuka N."/>
            <person name="Fukunaka R."/>
            <person name="Hamada M."/>
            <person name="Harada C."/>
            <person name="Hayashi A."/>
            <person name="Hijishita S."/>
            <person name="Honda M."/>
            <person name="Hosokawa S."/>
            <person name="Ichikawa Y."/>
            <person name="Idonuma A."/>
            <person name="Iijima M."/>
            <person name="Ikeda M."/>
            <person name="Ikeno M."/>
            <person name="Ito K."/>
            <person name="Ito S."/>
            <person name="Ito T."/>
            <person name="Ito Y."/>
            <person name="Ito Y."/>
            <person name="Iwabuchi A."/>
            <person name="Kamiya K."/>
            <person name="Karasawa W."/>
            <person name="Kurita K."/>
            <person name="Katagiri S."/>
            <person name="Kikuta A."/>
            <person name="Kobayashi H."/>
            <person name="Kobayashi N."/>
            <person name="Machita K."/>
            <person name="Maehara T."/>
            <person name="Masukawa M."/>
            <person name="Mizubayashi T."/>
            <person name="Mukai Y."/>
            <person name="Nagasaki H."/>
            <person name="Nagata Y."/>
            <person name="Naito S."/>
            <person name="Nakashima M."/>
            <person name="Nakama Y."/>
            <person name="Nakamichi Y."/>
            <person name="Nakamura M."/>
            <person name="Meguro A."/>
            <person name="Negishi M."/>
            <person name="Ohta I."/>
            <person name="Ohta T."/>
            <person name="Okamoto M."/>
            <person name="Ono N."/>
            <person name="Saji S."/>
            <person name="Sakaguchi M."/>
            <person name="Sakai K."/>
            <person name="Shibata M."/>
            <person name="Shimokawa T."/>
            <person name="Song J."/>
            <person name="Takazaki Y."/>
            <person name="Terasawa K."/>
            <person name="Tsugane M."/>
            <person name="Tsuji K."/>
            <person name="Ueda S."/>
            <person name="Waki K."/>
            <person name="Yamagata H."/>
            <person name="Yamamoto M."/>
            <person name="Yamamoto S."/>
            <person name="Yamane H."/>
            <person name="Yoshiki S."/>
            <person name="Yoshihara R."/>
            <person name="Yukawa K."/>
            <person name="Zhong H."/>
            <person name="Yano M."/>
            <person name="Yuan Q."/>
            <person name="Ouyang S."/>
            <person name="Liu J."/>
            <person name="Jones K.M."/>
            <person name="Gansberger K."/>
            <person name="Moffat K."/>
            <person name="Hill J."/>
            <person name="Bera J."/>
            <person name="Fadrosh D."/>
            <person name="Jin S."/>
            <person name="Johri S."/>
            <person name="Kim M."/>
            <person name="Overton L."/>
            <person name="Reardon M."/>
            <person name="Tsitrin T."/>
            <person name="Vuong H."/>
            <person name="Weaver B."/>
            <person name="Ciecko A."/>
            <person name="Tallon L."/>
            <person name="Jackson J."/>
            <person name="Pai G."/>
            <person name="Aken S.V."/>
            <person name="Utterback T."/>
            <person name="Reidmuller S."/>
            <person name="Feldblyum T."/>
            <person name="Hsiao J."/>
            <person name="Zismann V."/>
            <person name="Iobst S."/>
            <person name="de Vazeille A.R."/>
            <person name="Buell C.R."/>
            <person name="Ying K."/>
            <person name="Li Y."/>
            <person name="Lu T."/>
            <person name="Huang Y."/>
            <person name="Zhao Q."/>
            <person name="Feng Q."/>
            <person name="Zhang L."/>
            <person name="Zhu J."/>
            <person name="Weng Q."/>
            <person name="Mu J."/>
            <person name="Lu Y."/>
            <person name="Fan D."/>
            <person name="Liu Y."/>
            <person name="Guan J."/>
            <person name="Zhang Y."/>
            <person name="Yu S."/>
            <person name="Liu X."/>
            <person name="Zhang Y."/>
            <person name="Hong G."/>
            <person name="Han B."/>
            <person name="Choisne N."/>
            <person name="Demange N."/>
            <person name="Orjeda G."/>
            <person name="Samain S."/>
            <person name="Cattolico L."/>
            <person name="Pelletier E."/>
            <person name="Couloux A."/>
            <person name="Segurens B."/>
            <person name="Wincker P."/>
            <person name="D'Hont A."/>
            <person name="Scarpelli C."/>
            <person name="Weissenbach J."/>
            <person name="Salanoubat M."/>
            <person name="Quetier F."/>
            <person name="Yu Y."/>
            <person name="Kim H.R."/>
            <person name="Rambo T."/>
            <person name="Currie J."/>
            <person name="Collura K."/>
            <person name="Luo M."/>
            <person name="Yang T."/>
            <person name="Ammiraju J.S.S."/>
            <person name="Engler F."/>
            <person name="Soderlund C."/>
            <person name="Wing R.A."/>
            <person name="Palmer L.E."/>
            <person name="de la Bastide M."/>
            <person name="Spiegel L."/>
            <person name="Nascimento L."/>
            <person name="Zutavern T."/>
            <person name="O'Shaughnessy A."/>
            <person name="Dike S."/>
            <person name="Dedhia N."/>
            <person name="Preston R."/>
            <person name="Balija V."/>
            <person name="McCombie W.R."/>
            <person name="Chow T."/>
            <person name="Chen H."/>
            <person name="Chung M."/>
            <person name="Chen C."/>
            <person name="Shaw J."/>
            <person name="Wu H."/>
            <person name="Hsiao K."/>
            <person name="Chao Y."/>
            <person name="Chu M."/>
            <person name="Cheng C."/>
            <person name="Hour A."/>
            <person name="Lee P."/>
            <person name="Lin S."/>
            <person name="Lin Y."/>
            <person name="Liou J."/>
            <person name="Liu S."/>
            <person name="Hsing Y."/>
            <person name="Raghuvanshi S."/>
            <person name="Mohanty A."/>
            <person name="Bharti A.K."/>
            <person name="Gaur A."/>
            <person name="Gupta V."/>
            <person name="Kumar D."/>
            <person name="Ravi V."/>
            <person name="Vij S."/>
            <person name="Kapur A."/>
            <person name="Khurana P."/>
            <person name="Khurana P."/>
            <person name="Khurana J.P."/>
            <person name="Tyagi A.K."/>
            <person name="Gaikwad K."/>
            <person name="Singh A."/>
            <person name="Dalal V."/>
            <person name="Srivastava S."/>
            <person name="Dixit A."/>
            <person name="Pal A.K."/>
            <person name="Ghazi I.A."/>
            <person name="Yadav M."/>
            <person name="Pandit A."/>
            <person name="Bhargava A."/>
            <person name="Sureshbabu K."/>
            <person name="Batra K."/>
            <person name="Sharma T.R."/>
            <person name="Mohapatra T."/>
            <person name="Singh N.K."/>
            <person name="Messing J."/>
            <person name="Nelson A.B."/>
            <person name="Fuks G."/>
            <person name="Kavchok S."/>
            <person name="Keizer G."/>
            <person name="Linton E."/>
            <person name="Llaca V."/>
            <person name="Song R."/>
            <person name="Tanyolac B."/>
            <person name="Young S."/>
            <person name="Ho-Il K."/>
            <person name="Hahn J.H."/>
            <person name="Sangsakoo G."/>
            <person name="Vanavichit A."/>
            <person name="de Mattos Luiz.A.T."/>
            <person name="Zimmer P.D."/>
            <person name="Malone G."/>
            <person name="Dellagostin O."/>
            <person name="de Oliveira A.C."/>
            <person name="Bevan M."/>
            <person name="Bancroft I."/>
            <person name="Minx P."/>
            <person name="Cordum H."/>
            <person name="Wilson R."/>
            <person name="Cheng Z."/>
            <person name="Jin W."/>
            <person name="Jiang J."/>
            <person name="Leong S.A."/>
            <person name="Iwama H."/>
            <person name="Gojobori T."/>
            <person name="Itoh T."/>
            <person name="Niimura Y."/>
            <person name="Fujii Y."/>
            <person name="Habara T."/>
            <person name="Sakai H."/>
            <person name="Sato Y."/>
            <person name="Wilson G."/>
            <person name="Kumar K."/>
            <person name="McCouch S."/>
            <person name="Juretic N."/>
            <person name="Hoen D."/>
            <person name="Wright S."/>
            <person name="Bruskiewich R."/>
            <person name="Bureau T."/>
            <person name="Miyao A."/>
            <person name="Hirochika H."/>
            <person name="Nishikawa T."/>
            <person name="Kadowaki K."/>
            <person name="Sugiura M."/>
            <person name="Burr B."/>
            <person name="Sasaki T."/>
        </authorList>
    </citation>
    <scope>NUCLEOTIDE SEQUENCE [LARGE SCALE GENOMIC DNA]</scope>
    <source>
        <strain evidence="4">cv. Nipponbare</strain>
    </source>
</reference>
<dbReference type="GO" id="GO:0043531">
    <property type="term" value="F:ADP binding"/>
    <property type="evidence" value="ECO:0007669"/>
    <property type="project" value="InterPro"/>
</dbReference>
<sequence>MMSSLRSLKNLVIPDESLTRLEHVVKTLTQLCATSATFIELIKMDDSKTNQLHKAAEASSHLPVDVPVFGRDEHDHPESSIGTGKVRAARHNILVLPIVGMSGVGKTTLAQVIYNHARVKQHFEHRAWVYVSEDFTIKRTLQEILHSFQGHGGAIFNGDESMEATITKLRIKISGGSLPWESFWPLFQYHTFGGVEVPQQDDNRNMLLIAQGIAKKLDGLPLAAKVIGNLLRFSLHQCFFHGERSTGVSSLAPGNIRHLALQVNSLEQCQELHKYRNLRTLLIFGRCESDAFFNLLDGMLEKSPSIRVLDLLIRGKPDLLDVDLHHLSYVKAPGKVWPKDARPLRKLRFLDLSFTKITKLKDLPTNLQVLHLRGYDADRVPQSITKLTNLRHLYVDGSALSKIQSIGQQTELQELESFIARKGQGFMIRELKNMREFTGRLCIRGIENIRSKDEAMEARLMDKKHVGALVIEGKRVPKFALEGLQPHTNIQELTIKFFQEQDFPDWVCPDNLVNLLQVNLESYHFLSTIPPLGHLPLLKLLTLRKLPSVKHANGTSFGGFPSLEEFELHSMEKWEEWTEPDAAAHAYGLSLFLGHLRKLHLAYCPSLRRFPHLPCFICIERAEDLQAWKLDPGITSMFSSLVIPNNLGSRVLQPQRCNVRATVQVPRKY</sequence>
<feature type="domain" description="NB-ARC" evidence="1">
    <location>
        <begin position="92"/>
        <end position="159"/>
    </location>
</feature>
<evidence type="ECO:0000259" key="1">
    <source>
        <dbReference type="Pfam" id="PF00931"/>
    </source>
</evidence>
<evidence type="ECO:0000313" key="4">
    <source>
        <dbReference type="Proteomes" id="UP000059680"/>
    </source>
</evidence>
<evidence type="ECO:0000259" key="2">
    <source>
        <dbReference type="Pfam" id="PF25019"/>
    </source>
</evidence>
<proteinExistence type="predicted"/>
<dbReference type="InterPro" id="IPR002182">
    <property type="entry name" value="NB-ARC"/>
</dbReference>